<evidence type="ECO:0000259" key="1">
    <source>
        <dbReference type="Pfam" id="PF07727"/>
    </source>
</evidence>
<reference evidence="2 3" key="1">
    <citation type="journal article" date="2018" name="PLoS Genet.">
        <title>Population sequencing reveals clonal diversity and ancestral inbreeding in the grapevine cultivar Chardonnay.</title>
        <authorList>
            <person name="Roach M.J."/>
            <person name="Johnson D.L."/>
            <person name="Bohlmann J."/>
            <person name="van Vuuren H.J."/>
            <person name="Jones S.J."/>
            <person name="Pretorius I.S."/>
            <person name="Schmidt S.A."/>
            <person name="Borneman A.R."/>
        </authorList>
    </citation>
    <scope>NUCLEOTIDE SEQUENCE [LARGE SCALE GENOMIC DNA]</scope>
    <source>
        <strain evidence="3">cv. Chardonnay</strain>
        <tissue evidence="2">Leaf</tissue>
    </source>
</reference>
<gene>
    <name evidence="2" type="primary">RE1_2310</name>
    <name evidence="2" type="ORF">CK203_008521</name>
</gene>
<dbReference type="Proteomes" id="UP000288805">
    <property type="component" value="Unassembled WGS sequence"/>
</dbReference>
<name>A0A438KD60_VITVI</name>
<dbReference type="PANTHER" id="PTHR11439">
    <property type="entry name" value="GAG-POL-RELATED RETROTRANSPOSON"/>
    <property type="match status" value="1"/>
</dbReference>
<evidence type="ECO:0000313" key="3">
    <source>
        <dbReference type="Proteomes" id="UP000288805"/>
    </source>
</evidence>
<dbReference type="PANTHER" id="PTHR11439:SF517">
    <property type="entry name" value="CYSTEINE-RICH RLK (RECEPTOR-LIKE PROTEIN KINASE) 8"/>
    <property type="match status" value="1"/>
</dbReference>
<dbReference type="CDD" id="cd09272">
    <property type="entry name" value="RNase_HI_RT_Ty1"/>
    <property type="match status" value="1"/>
</dbReference>
<proteinExistence type="predicted"/>
<organism evidence="2 3">
    <name type="scientific">Vitis vinifera</name>
    <name type="common">Grape</name>
    <dbReference type="NCBI Taxonomy" id="29760"/>
    <lineage>
        <taxon>Eukaryota</taxon>
        <taxon>Viridiplantae</taxon>
        <taxon>Streptophyta</taxon>
        <taxon>Embryophyta</taxon>
        <taxon>Tracheophyta</taxon>
        <taxon>Spermatophyta</taxon>
        <taxon>Magnoliopsida</taxon>
        <taxon>eudicotyledons</taxon>
        <taxon>Gunneridae</taxon>
        <taxon>Pentapetalae</taxon>
        <taxon>rosids</taxon>
        <taxon>Vitales</taxon>
        <taxon>Vitaceae</taxon>
        <taxon>Viteae</taxon>
        <taxon>Vitis</taxon>
    </lineage>
</organism>
<feature type="domain" description="Reverse transcriptase Ty1/copia-type" evidence="1">
    <location>
        <begin position="11"/>
        <end position="74"/>
    </location>
</feature>
<accession>A0A438KD60</accession>
<comment type="caution">
    <text evidence="2">The sequence shown here is derived from an EMBL/GenBank/DDBJ whole genome shotgun (WGS) entry which is preliminary data.</text>
</comment>
<sequence length="321" mass="36810">MDAEITDIERNDTWELCDIPKGQKTIGVKWVYKTKLKENGEVDKHKACLVAKSYKHEFGVDYKEVFALVARHDMYNQIGDCNGNSKLMACLLVGCEISIPPWRFERRDKFQMKDCNPVNTPSEFGMKLNKDNGGKKVDDTLYKQIVGSLMYLTAIRPDIMHAESVISRYMECPTEIHLLAAKRIFWYLQGDLDHRKNTSRYVFMMGTGAVSWSLKKQPIVTLSSSEAEFVAATACACQAIWLNKILKELHFKEDGPTQIYSDNSSTIKLSKNPVLHSQSKHIDVKYHFLRDLTNGVIYLIYCKSEDQITDILTKPLKFPTF</sequence>
<protein>
    <submittedName>
        <fullName evidence="2">Retrovirus-related Pol polyprotein from transposon RE1</fullName>
    </submittedName>
</protein>
<dbReference type="AlphaFoldDB" id="A0A438KD60"/>
<dbReference type="Pfam" id="PF07727">
    <property type="entry name" value="RVT_2"/>
    <property type="match status" value="1"/>
</dbReference>
<dbReference type="InterPro" id="IPR013103">
    <property type="entry name" value="RVT_2"/>
</dbReference>
<evidence type="ECO:0000313" key="2">
    <source>
        <dbReference type="EMBL" id="RVX19147.1"/>
    </source>
</evidence>
<dbReference type="EMBL" id="QGNW01000009">
    <property type="protein sequence ID" value="RVX19147.1"/>
    <property type="molecule type" value="Genomic_DNA"/>
</dbReference>